<dbReference type="Proteomes" id="UP001596036">
    <property type="component" value="Unassembled WGS sequence"/>
</dbReference>
<comment type="caution">
    <text evidence="2">The sequence shown here is derived from an EMBL/GenBank/DDBJ whole genome shotgun (WGS) entry which is preliminary data.</text>
</comment>
<evidence type="ECO:0008006" key="4">
    <source>
        <dbReference type="Google" id="ProtNLM"/>
    </source>
</evidence>
<proteinExistence type="predicted"/>
<evidence type="ECO:0000256" key="1">
    <source>
        <dbReference type="SAM" id="Phobius"/>
    </source>
</evidence>
<keyword evidence="1" id="KW-0812">Transmembrane</keyword>
<evidence type="ECO:0000313" key="3">
    <source>
        <dbReference type="Proteomes" id="UP001596036"/>
    </source>
</evidence>
<sequence length="172" mass="18999">MSREDFIAVASRLFAIYLLYITIRSTPAALQMLSQPDGMGWSALYTALLTGLLLFIGFLWFFPLTIARKLLPVMREPRSETALDSSTALSVGITLIGLWFLASAIADASYWIALLIRVAQTDAIGFEWSQEQIANMVATVVQLAFALVLVLGSSGIKRLIHRYRFGAIPDAR</sequence>
<feature type="transmembrane region" description="Helical" evidence="1">
    <location>
        <begin position="133"/>
        <end position="152"/>
    </location>
</feature>
<evidence type="ECO:0000313" key="2">
    <source>
        <dbReference type="EMBL" id="MFC5571575.1"/>
    </source>
</evidence>
<accession>A0ABW0SS15</accession>
<keyword evidence="1" id="KW-0472">Membrane</keyword>
<keyword evidence="3" id="KW-1185">Reference proteome</keyword>
<reference evidence="3" key="1">
    <citation type="journal article" date="2019" name="Int. J. Syst. Evol. Microbiol.">
        <title>The Global Catalogue of Microorganisms (GCM) 10K type strain sequencing project: providing services to taxonomists for standard genome sequencing and annotation.</title>
        <authorList>
            <consortium name="The Broad Institute Genomics Platform"/>
            <consortium name="The Broad Institute Genome Sequencing Center for Infectious Disease"/>
            <person name="Wu L."/>
            <person name="Ma J."/>
        </authorList>
    </citation>
    <scope>NUCLEOTIDE SEQUENCE [LARGE SCALE GENOMIC DNA]</scope>
    <source>
        <strain evidence="3">KACC 11407</strain>
    </source>
</reference>
<feature type="transmembrane region" description="Helical" evidence="1">
    <location>
        <begin position="43"/>
        <end position="67"/>
    </location>
</feature>
<feature type="transmembrane region" description="Helical" evidence="1">
    <location>
        <begin position="88"/>
        <end position="113"/>
    </location>
</feature>
<gene>
    <name evidence="2" type="ORF">ACFPN1_16085</name>
</gene>
<name>A0ABW0SS15_9GAMM</name>
<dbReference type="RefSeq" id="WP_386756229.1">
    <property type="nucleotide sequence ID" value="NZ_JBHSNM010000013.1"/>
</dbReference>
<keyword evidence="1" id="KW-1133">Transmembrane helix</keyword>
<protein>
    <recommendedName>
        <fullName evidence="4">DUF1705 domain-containing protein</fullName>
    </recommendedName>
</protein>
<dbReference type="EMBL" id="JBHSNM010000013">
    <property type="protein sequence ID" value="MFC5571575.1"/>
    <property type="molecule type" value="Genomic_DNA"/>
</dbReference>
<organism evidence="2 3">
    <name type="scientific">Lysobacter yangpyeongensis</name>
    <dbReference type="NCBI Taxonomy" id="346182"/>
    <lineage>
        <taxon>Bacteria</taxon>
        <taxon>Pseudomonadati</taxon>
        <taxon>Pseudomonadota</taxon>
        <taxon>Gammaproteobacteria</taxon>
        <taxon>Lysobacterales</taxon>
        <taxon>Lysobacteraceae</taxon>
        <taxon>Lysobacter</taxon>
    </lineage>
</organism>